<evidence type="ECO:0000256" key="1">
    <source>
        <dbReference type="ARBA" id="ARBA00022679"/>
    </source>
</evidence>
<sequence>MSTKRFDVAIAGEINLDLVLYGLPKMMPCERELLADDFAMTLGSSSAILAHNLSTLGVSVTMATLVGPDALGEIALQRLHDANVDLGGVRHTDACSTGVTLMLPHGKERHTLTYPGTMAKMSLADLDPDYLASARHFHLSSLYLQTALRPDVPELFRNMKSAGLTVSLDTNDDPDDRWEGLLDTVLPLVDIFMPNEDEACRMTRTTSVEAAIDVLGNIVPLVAVKCGSRGALIRSAGVVQEIAPVPVTPVDTVGAGDSFNTGFLFGYLRDMSPVAAARCGNICGALSTQRPGGTEAFRDKVLVESFLEAHGGLVKD</sequence>
<dbReference type="CDD" id="cd01166">
    <property type="entry name" value="KdgK"/>
    <property type="match status" value="1"/>
</dbReference>
<dbReference type="RefSeq" id="WP_083345295.1">
    <property type="nucleotide sequence ID" value="NZ_LT629690.1"/>
</dbReference>
<reference evidence="4 5" key="1">
    <citation type="submission" date="2016-10" db="EMBL/GenBank/DDBJ databases">
        <authorList>
            <person name="de Groot N.N."/>
        </authorList>
    </citation>
    <scope>NUCLEOTIDE SEQUENCE [LARGE SCALE GENOMIC DNA]</scope>
    <source>
        <strain evidence="4 5">GAS232</strain>
    </source>
</reference>
<name>A0A1G7KWY1_9BACT</name>
<dbReference type="GO" id="GO:0006796">
    <property type="term" value="P:phosphate-containing compound metabolic process"/>
    <property type="evidence" value="ECO:0007669"/>
    <property type="project" value="UniProtKB-ARBA"/>
</dbReference>
<dbReference type="OrthoDB" id="9813569at2"/>
<dbReference type="InterPro" id="IPR029056">
    <property type="entry name" value="Ribokinase-like"/>
</dbReference>
<dbReference type="AlphaFoldDB" id="A0A1G7KWY1"/>
<keyword evidence="1" id="KW-0808">Transferase</keyword>
<proteinExistence type="predicted"/>
<dbReference type="InterPro" id="IPR011611">
    <property type="entry name" value="PfkB_dom"/>
</dbReference>
<dbReference type="PRINTS" id="PR00990">
    <property type="entry name" value="RIBOKINASE"/>
</dbReference>
<dbReference type="Gene3D" id="3.40.1190.20">
    <property type="match status" value="1"/>
</dbReference>
<keyword evidence="5" id="KW-1185">Reference proteome</keyword>
<protein>
    <submittedName>
        <fullName evidence="4">Sugar or nucleoside kinase, ribokinase family</fullName>
    </submittedName>
</protein>
<gene>
    <name evidence="4" type="ORF">SAMN05444167_2343</name>
</gene>
<evidence type="ECO:0000313" key="4">
    <source>
        <dbReference type="EMBL" id="SDF41713.1"/>
    </source>
</evidence>
<dbReference type="Pfam" id="PF00294">
    <property type="entry name" value="PfkB"/>
    <property type="match status" value="1"/>
</dbReference>
<evidence type="ECO:0000313" key="5">
    <source>
        <dbReference type="Proteomes" id="UP000182427"/>
    </source>
</evidence>
<evidence type="ECO:0000259" key="3">
    <source>
        <dbReference type="Pfam" id="PF00294"/>
    </source>
</evidence>
<feature type="domain" description="Carbohydrate kinase PfkB" evidence="3">
    <location>
        <begin position="11"/>
        <end position="295"/>
    </location>
</feature>
<dbReference type="PANTHER" id="PTHR10584:SF166">
    <property type="entry name" value="RIBOKINASE"/>
    <property type="match status" value="1"/>
</dbReference>
<dbReference type="GO" id="GO:0016301">
    <property type="term" value="F:kinase activity"/>
    <property type="evidence" value="ECO:0007669"/>
    <property type="project" value="UniProtKB-KW"/>
</dbReference>
<accession>A0A1G7KWY1</accession>
<dbReference type="PANTHER" id="PTHR10584">
    <property type="entry name" value="SUGAR KINASE"/>
    <property type="match status" value="1"/>
</dbReference>
<dbReference type="SUPFAM" id="SSF53613">
    <property type="entry name" value="Ribokinase-like"/>
    <property type="match status" value="1"/>
</dbReference>
<evidence type="ECO:0000256" key="2">
    <source>
        <dbReference type="ARBA" id="ARBA00022777"/>
    </source>
</evidence>
<keyword evidence="2 4" id="KW-0418">Kinase</keyword>
<organism evidence="4 5">
    <name type="scientific">Terriglobus roseus</name>
    <dbReference type="NCBI Taxonomy" id="392734"/>
    <lineage>
        <taxon>Bacteria</taxon>
        <taxon>Pseudomonadati</taxon>
        <taxon>Acidobacteriota</taxon>
        <taxon>Terriglobia</taxon>
        <taxon>Terriglobales</taxon>
        <taxon>Acidobacteriaceae</taxon>
        <taxon>Terriglobus</taxon>
    </lineage>
</organism>
<dbReference type="Proteomes" id="UP000182427">
    <property type="component" value="Chromosome I"/>
</dbReference>
<dbReference type="InterPro" id="IPR002139">
    <property type="entry name" value="Ribo/fructo_kinase"/>
</dbReference>
<dbReference type="EMBL" id="LT629690">
    <property type="protein sequence ID" value="SDF41713.1"/>
    <property type="molecule type" value="Genomic_DNA"/>
</dbReference>